<feature type="region of interest" description="Disordered" evidence="1">
    <location>
        <begin position="1"/>
        <end position="65"/>
    </location>
</feature>
<organism evidence="2 3">
    <name type="scientific">Elysia crispata</name>
    <name type="common">lettuce slug</name>
    <dbReference type="NCBI Taxonomy" id="231223"/>
    <lineage>
        <taxon>Eukaryota</taxon>
        <taxon>Metazoa</taxon>
        <taxon>Spiralia</taxon>
        <taxon>Lophotrochozoa</taxon>
        <taxon>Mollusca</taxon>
        <taxon>Gastropoda</taxon>
        <taxon>Heterobranchia</taxon>
        <taxon>Euthyneura</taxon>
        <taxon>Panpulmonata</taxon>
        <taxon>Sacoglossa</taxon>
        <taxon>Placobranchoidea</taxon>
        <taxon>Plakobranchidae</taxon>
        <taxon>Elysia</taxon>
    </lineage>
</organism>
<gene>
    <name evidence="2" type="ORF">RRG08_005016</name>
</gene>
<proteinExistence type="predicted"/>
<reference evidence="2" key="1">
    <citation type="journal article" date="2023" name="G3 (Bethesda)">
        <title>A reference genome for the long-term kleptoplast-retaining sea slug Elysia crispata morphotype clarki.</title>
        <authorList>
            <person name="Eastman K.E."/>
            <person name="Pendleton A.L."/>
            <person name="Shaikh M.A."/>
            <person name="Suttiyut T."/>
            <person name="Ogas R."/>
            <person name="Tomko P."/>
            <person name="Gavelis G."/>
            <person name="Widhalm J.R."/>
            <person name="Wisecaver J.H."/>
        </authorList>
    </citation>
    <scope>NUCLEOTIDE SEQUENCE</scope>
    <source>
        <strain evidence="2">ECLA1</strain>
    </source>
</reference>
<keyword evidence="3" id="KW-1185">Reference proteome</keyword>
<dbReference type="Proteomes" id="UP001283361">
    <property type="component" value="Unassembled WGS sequence"/>
</dbReference>
<accession>A0AAE1B2R2</accession>
<name>A0AAE1B2R2_9GAST</name>
<evidence type="ECO:0000256" key="1">
    <source>
        <dbReference type="SAM" id="MobiDB-lite"/>
    </source>
</evidence>
<evidence type="ECO:0000313" key="3">
    <source>
        <dbReference type="Proteomes" id="UP001283361"/>
    </source>
</evidence>
<feature type="compositionally biased region" description="Polar residues" evidence="1">
    <location>
        <begin position="1"/>
        <end position="15"/>
    </location>
</feature>
<dbReference type="EMBL" id="JAWDGP010000657">
    <property type="protein sequence ID" value="KAK3798605.1"/>
    <property type="molecule type" value="Genomic_DNA"/>
</dbReference>
<comment type="caution">
    <text evidence="2">The sequence shown here is derived from an EMBL/GenBank/DDBJ whole genome shotgun (WGS) entry which is preliminary data.</text>
</comment>
<protein>
    <submittedName>
        <fullName evidence="2">Uncharacterized protein</fullName>
    </submittedName>
</protein>
<evidence type="ECO:0000313" key="2">
    <source>
        <dbReference type="EMBL" id="KAK3798605.1"/>
    </source>
</evidence>
<sequence length="111" mass="12083">MGTFTPLNFSPQSLSEPKGKFPNPRESPGLSPQANCTRLHIDNMPGSRSWISPTREASPHGVGDYPSFNHGSLPLTSGFMLVQPSDQSALRSQDHFTLVPETFSAHGWGFS</sequence>
<dbReference type="AlphaFoldDB" id="A0AAE1B2R2"/>